<dbReference type="EC" id="3.4.21.89" evidence="5"/>
<evidence type="ECO:0000256" key="4">
    <source>
        <dbReference type="ARBA" id="ARBA00023136"/>
    </source>
</evidence>
<comment type="caution">
    <text evidence="7">The sequence shown here is derived from an EMBL/GenBank/DDBJ whole genome shotgun (WGS) entry which is preliminary data.</text>
</comment>
<accession>A0ABX1K007</accession>
<evidence type="ECO:0000256" key="5">
    <source>
        <dbReference type="NCBIfam" id="TIGR02228"/>
    </source>
</evidence>
<evidence type="ECO:0000256" key="6">
    <source>
        <dbReference type="SAM" id="MobiDB-lite"/>
    </source>
</evidence>
<keyword evidence="4" id="KW-0472">Membrane</keyword>
<dbReference type="InterPro" id="IPR036286">
    <property type="entry name" value="LexA/Signal_pep-like_sf"/>
</dbReference>
<evidence type="ECO:0000256" key="2">
    <source>
        <dbReference type="ARBA" id="ARBA00022692"/>
    </source>
</evidence>
<keyword evidence="3" id="KW-1133">Transmembrane helix</keyword>
<reference evidence="7 8" key="1">
    <citation type="submission" date="2020-04" db="EMBL/GenBank/DDBJ databases">
        <title>MicrobeNet Type strains.</title>
        <authorList>
            <person name="Nicholson A.C."/>
        </authorList>
    </citation>
    <scope>NUCLEOTIDE SEQUENCE [LARGE SCALE GENOMIC DNA]</scope>
    <source>
        <strain evidence="7 8">ATCC BAA-787</strain>
    </source>
</reference>
<keyword evidence="2" id="KW-0812">Transmembrane</keyword>
<sequence length="244" mass="26578">MRFRRRTPGAPAVDRRMPSVPARTRTARAPRPVWRRVLSAALWTVVAVCGAAYAASLLVPLWYQVNDERLLIVTSGSMAPKFEAGDAVVLQAITRESDLKVGQVVSFWPVGSQQLVTHRIVALRHLPELVDDPATGERVPKIGADGAPVTKPYVFTKGDANAEADPNAIPITRVRGVVLDVHRGWGWVLQWSTSATGRAVMLVPPLLSLATLEILAVTDGRRERRAAAASAQADARRFDDLLLD</sequence>
<dbReference type="GO" id="GO:0009003">
    <property type="term" value="F:signal peptidase activity"/>
    <property type="evidence" value="ECO:0007669"/>
    <property type="project" value="UniProtKB-EC"/>
</dbReference>
<dbReference type="Proteomes" id="UP000777774">
    <property type="component" value="Unassembled WGS sequence"/>
</dbReference>
<keyword evidence="7" id="KW-0378">Hydrolase</keyword>
<dbReference type="SUPFAM" id="SSF51306">
    <property type="entry name" value="LexA/Signal peptidase"/>
    <property type="match status" value="1"/>
</dbReference>
<dbReference type="NCBIfam" id="TIGR02228">
    <property type="entry name" value="sigpep_I_arch"/>
    <property type="match status" value="1"/>
</dbReference>
<dbReference type="CDD" id="cd06530">
    <property type="entry name" value="S26_SPase_I"/>
    <property type="match status" value="1"/>
</dbReference>
<evidence type="ECO:0000256" key="3">
    <source>
        <dbReference type="ARBA" id="ARBA00022989"/>
    </source>
</evidence>
<dbReference type="InterPro" id="IPR001733">
    <property type="entry name" value="Peptidase_S26B"/>
</dbReference>
<gene>
    <name evidence="7" type="ORF">HGA02_10320</name>
</gene>
<evidence type="ECO:0000256" key="1">
    <source>
        <dbReference type="ARBA" id="ARBA00004370"/>
    </source>
</evidence>
<evidence type="ECO:0000313" key="7">
    <source>
        <dbReference type="EMBL" id="NKY39911.1"/>
    </source>
</evidence>
<dbReference type="EMBL" id="JAAXOY010000233">
    <property type="protein sequence ID" value="NKY39911.1"/>
    <property type="molecule type" value="Genomic_DNA"/>
</dbReference>
<comment type="subcellular location">
    <subcellularLocation>
        <location evidence="1">Membrane</location>
    </subcellularLocation>
</comment>
<keyword evidence="8" id="KW-1185">Reference proteome</keyword>
<protein>
    <recommendedName>
        <fullName evidence="5">Signal peptidase I</fullName>
        <ecNumber evidence="5">3.4.21.89</ecNumber>
    </recommendedName>
</protein>
<organism evidence="7 8">
    <name type="scientific">Cellulomonas septica</name>
    <dbReference type="NCBI Taxonomy" id="285080"/>
    <lineage>
        <taxon>Bacteria</taxon>
        <taxon>Bacillati</taxon>
        <taxon>Actinomycetota</taxon>
        <taxon>Actinomycetes</taxon>
        <taxon>Micrococcales</taxon>
        <taxon>Cellulomonadaceae</taxon>
        <taxon>Cellulomonas</taxon>
    </lineage>
</organism>
<proteinExistence type="predicted"/>
<name>A0ABX1K007_9CELL</name>
<evidence type="ECO:0000313" key="8">
    <source>
        <dbReference type="Proteomes" id="UP000777774"/>
    </source>
</evidence>
<feature type="region of interest" description="Disordered" evidence="6">
    <location>
        <begin position="1"/>
        <end position="24"/>
    </location>
</feature>
<dbReference type="InterPro" id="IPR019533">
    <property type="entry name" value="Peptidase_S26"/>
</dbReference>